<feature type="region of interest" description="Disordered" evidence="1">
    <location>
        <begin position="1"/>
        <end position="20"/>
    </location>
</feature>
<accession>A0A8E2EUX4</accession>
<proteinExistence type="predicted"/>
<reference evidence="2 3" key="1">
    <citation type="journal article" date="2016" name="Nat. Commun.">
        <title>Ectomycorrhizal ecology is imprinted in the genome of the dominant symbiotic fungus Cenococcum geophilum.</title>
        <authorList>
            <consortium name="DOE Joint Genome Institute"/>
            <person name="Peter M."/>
            <person name="Kohler A."/>
            <person name="Ohm R.A."/>
            <person name="Kuo A."/>
            <person name="Krutzmann J."/>
            <person name="Morin E."/>
            <person name="Arend M."/>
            <person name="Barry K.W."/>
            <person name="Binder M."/>
            <person name="Choi C."/>
            <person name="Clum A."/>
            <person name="Copeland A."/>
            <person name="Grisel N."/>
            <person name="Haridas S."/>
            <person name="Kipfer T."/>
            <person name="LaButti K."/>
            <person name="Lindquist E."/>
            <person name="Lipzen A."/>
            <person name="Maire R."/>
            <person name="Meier B."/>
            <person name="Mihaltcheva S."/>
            <person name="Molinier V."/>
            <person name="Murat C."/>
            <person name="Poggeler S."/>
            <person name="Quandt C.A."/>
            <person name="Sperisen C."/>
            <person name="Tritt A."/>
            <person name="Tisserant E."/>
            <person name="Crous P.W."/>
            <person name="Henrissat B."/>
            <person name="Nehls U."/>
            <person name="Egli S."/>
            <person name="Spatafora J.W."/>
            <person name="Grigoriev I.V."/>
            <person name="Martin F.M."/>
        </authorList>
    </citation>
    <scope>NUCLEOTIDE SEQUENCE [LARGE SCALE GENOMIC DNA]</scope>
    <source>
        <strain evidence="2 3">CBS 207.34</strain>
    </source>
</reference>
<dbReference type="EMBL" id="KV750327">
    <property type="protein sequence ID" value="OCL05304.1"/>
    <property type="molecule type" value="Genomic_DNA"/>
</dbReference>
<dbReference type="Proteomes" id="UP000250140">
    <property type="component" value="Unassembled WGS sequence"/>
</dbReference>
<evidence type="ECO:0000313" key="2">
    <source>
        <dbReference type="EMBL" id="OCL05304.1"/>
    </source>
</evidence>
<protein>
    <submittedName>
        <fullName evidence="2">Uncharacterized protein</fullName>
    </submittedName>
</protein>
<evidence type="ECO:0000313" key="3">
    <source>
        <dbReference type="Proteomes" id="UP000250140"/>
    </source>
</evidence>
<evidence type="ECO:0000256" key="1">
    <source>
        <dbReference type="SAM" id="MobiDB-lite"/>
    </source>
</evidence>
<organism evidence="2 3">
    <name type="scientific">Glonium stellatum</name>
    <dbReference type="NCBI Taxonomy" id="574774"/>
    <lineage>
        <taxon>Eukaryota</taxon>
        <taxon>Fungi</taxon>
        <taxon>Dikarya</taxon>
        <taxon>Ascomycota</taxon>
        <taxon>Pezizomycotina</taxon>
        <taxon>Dothideomycetes</taxon>
        <taxon>Pleosporomycetidae</taxon>
        <taxon>Gloniales</taxon>
        <taxon>Gloniaceae</taxon>
        <taxon>Glonium</taxon>
    </lineage>
</organism>
<gene>
    <name evidence="2" type="ORF">AOQ84DRAFT_356016</name>
</gene>
<keyword evidence="3" id="KW-1185">Reference proteome</keyword>
<dbReference type="AlphaFoldDB" id="A0A8E2EUX4"/>
<sequence length="78" mass="8401">MKGRRSCSSRHGASSGPDSAPAAPYFPTLAYGNCPALCAILTGFLSQGSSWLYACIVEDLSRFRHSITPTDIIRKSHI</sequence>
<name>A0A8E2EUX4_9PEZI</name>